<dbReference type="Proteomes" id="UP000008388">
    <property type="component" value="Segment"/>
</dbReference>
<feature type="transmembrane region" description="Helical" evidence="1">
    <location>
        <begin position="71"/>
        <end position="89"/>
    </location>
</feature>
<accession>F8SJU9</accession>
<reference evidence="2 3" key="1">
    <citation type="journal article" date="2011" name="Microbiology">
        <title>The Pseudomonas aeruginosa generalized transducing phage phiPA3 is a new member of the phiKZ-like group of 'jumbo' phages, and infects model laboratory strains and clinical isolates from cystic fibrosis patients.</title>
        <authorList>
            <person name="Monson R."/>
            <person name="Foulds I."/>
            <person name="Foweraker J."/>
            <person name="Welch M."/>
            <person name="Salmond G.P."/>
        </authorList>
    </citation>
    <scope>NUCLEOTIDE SEQUENCE [LARGE SCALE GENOMIC DNA]</scope>
</reference>
<dbReference type="RefSeq" id="YP_009217150.1">
    <property type="nucleotide sequence ID" value="NC_028999.1"/>
</dbReference>
<organismHost>
    <name type="scientific">Pseudomonas aeruginosa</name>
    <dbReference type="NCBI Taxonomy" id="287"/>
</organismHost>
<name>F8SJU9_BPPA3</name>
<proteinExistence type="predicted"/>
<gene>
    <name evidence="2" type="primary">070</name>
</gene>
<organism evidence="2 3">
    <name type="scientific">Pseudomonas phage PhiPA3</name>
    <name type="common">Pseudomonas aeruginosa phage PhiPA3</name>
    <dbReference type="NCBI Taxonomy" id="998086"/>
    <lineage>
        <taxon>Viruses</taxon>
        <taxon>Duplodnaviria</taxon>
        <taxon>Heunggongvirae</taxon>
        <taxon>Uroviricota</taxon>
        <taxon>Caudoviricetes</taxon>
        <taxon>Chimalliviridae</taxon>
        <taxon>Miltoncavirus</taxon>
        <taxon>Miltoncavirus PhiPA3</taxon>
    </lineage>
</organism>
<keyword evidence="3" id="KW-1185">Reference proteome</keyword>
<dbReference type="EMBL" id="HQ630627">
    <property type="protein sequence ID" value="AEH03494.1"/>
    <property type="molecule type" value="Genomic_DNA"/>
</dbReference>
<sequence>MYVFVQVMSIVTLIGLVSMFFVAQNFQVKHLRAQTTFLKIATLSGNIKKEDYEIYHKWKKLQRSYRIFRKIYQVFAYAFLLFVSNYFILESVLKGG</sequence>
<evidence type="ECO:0000313" key="2">
    <source>
        <dbReference type="EMBL" id="AEH03494.1"/>
    </source>
</evidence>
<evidence type="ECO:0000256" key="1">
    <source>
        <dbReference type="SAM" id="Phobius"/>
    </source>
</evidence>
<feature type="transmembrane region" description="Helical" evidence="1">
    <location>
        <begin position="6"/>
        <end position="23"/>
    </location>
</feature>
<evidence type="ECO:0000313" key="3">
    <source>
        <dbReference type="Proteomes" id="UP000008388"/>
    </source>
</evidence>
<protein>
    <submittedName>
        <fullName evidence="2">Uncharacterized protein 070</fullName>
    </submittedName>
</protein>
<keyword evidence="1" id="KW-0812">Transmembrane</keyword>
<dbReference type="KEGG" id="vg:26643599"/>
<dbReference type="GeneID" id="26643599"/>
<keyword evidence="1" id="KW-1133">Transmembrane helix</keyword>
<keyword evidence="1" id="KW-0472">Membrane</keyword>